<dbReference type="AlphaFoldDB" id="A0A3N7ED23"/>
<reference evidence="1 2" key="1">
    <citation type="journal article" date="2006" name="Science">
        <title>The genome of black cottonwood, Populus trichocarpa (Torr. &amp; Gray).</title>
        <authorList>
            <person name="Tuskan G.A."/>
            <person name="Difazio S."/>
            <person name="Jansson S."/>
            <person name="Bohlmann J."/>
            <person name="Grigoriev I."/>
            <person name="Hellsten U."/>
            <person name="Putnam N."/>
            <person name="Ralph S."/>
            <person name="Rombauts S."/>
            <person name="Salamov A."/>
            <person name="Schein J."/>
            <person name="Sterck L."/>
            <person name="Aerts A."/>
            <person name="Bhalerao R.R."/>
            <person name="Bhalerao R.P."/>
            <person name="Blaudez D."/>
            <person name="Boerjan W."/>
            <person name="Brun A."/>
            <person name="Brunner A."/>
            <person name="Busov V."/>
            <person name="Campbell M."/>
            <person name="Carlson J."/>
            <person name="Chalot M."/>
            <person name="Chapman J."/>
            <person name="Chen G.L."/>
            <person name="Cooper D."/>
            <person name="Coutinho P.M."/>
            <person name="Couturier J."/>
            <person name="Covert S."/>
            <person name="Cronk Q."/>
            <person name="Cunningham R."/>
            <person name="Davis J."/>
            <person name="Degroeve S."/>
            <person name="Dejardin A."/>
            <person name="Depamphilis C."/>
            <person name="Detter J."/>
            <person name="Dirks B."/>
            <person name="Dubchak I."/>
            <person name="Duplessis S."/>
            <person name="Ehlting J."/>
            <person name="Ellis B."/>
            <person name="Gendler K."/>
            <person name="Goodstein D."/>
            <person name="Gribskov M."/>
            <person name="Grimwood J."/>
            <person name="Groover A."/>
            <person name="Gunter L."/>
            <person name="Hamberger B."/>
            <person name="Heinze B."/>
            <person name="Helariutta Y."/>
            <person name="Henrissat B."/>
            <person name="Holligan D."/>
            <person name="Holt R."/>
            <person name="Huang W."/>
            <person name="Islam-Faridi N."/>
            <person name="Jones S."/>
            <person name="Jones-Rhoades M."/>
            <person name="Jorgensen R."/>
            <person name="Joshi C."/>
            <person name="Kangasjarvi J."/>
            <person name="Karlsson J."/>
            <person name="Kelleher C."/>
            <person name="Kirkpatrick R."/>
            <person name="Kirst M."/>
            <person name="Kohler A."/>
            <person name="Kalluri U."/>
            <person name="Larimer F."/>
            <person name="Leebens-Mack J."/>
            <person name="Leple J.C."/>
            <person name="Locascio P."/>
            <person name="Lou Y."/>
            <person name="Lucas S."/>
            <person name="Martin F."/>
            <person name="Montanini B."/>
            <person name="Napoli C."/>
            <person name="Nelson D.R."/>
            <person name="Nelson C."/>
            <person name="Nieminen K."/>
            <person name="Nilsson O."/>
            <person name="Pereda V."/>
            <person name="Peter G."/>
            <person name="Philippe R."/>
            <person name="Pilate G."/>
            <person name="Poliakov A."/>
            <person name="Razumovskaya J."/>
            <person name="Richardson P."/>
            <person name="Rinaldi C."/>
            <person name="Ritland K."/>
            <person name="Rouze P."/>
            <person name="Ryaboy D."/>
            <person name="Schmutz J."/>
            <person name="Schrader J."/>
            <person name="Segerman B."/>
            <person name="Shin H."/>
            <person name="Siddiqui A."/>
            <person name="Sterky F."/>
            <person name="Terry A."/>
            <person name="Tsai C.J."/>
            <person name="Uberbacher E."/>
            <person name="Unneberg P."/>
            <person name="Vahala J."/>
            <person name="Wall K."/>
            <person name="Wessler S."/>
            <person name="Yang G."/>
            <person name="Yin T."/>
            <person name="Douglas C."/>
            <person name="Marra M."/>
            <person name="Sandberg G."/>
            <person name="Van de Peer Y."/>
            <person name="Rokhsar D."/>
        </authorList>
    </citation>
    <scope>NUCLEOTIDE SEQUENCE [LARGE SCALE GENOMIC DNA]</scope>
    <source>
        <strain evidence="2">cv. Nisqually</strain>
    </source>
</reference>
<accession>A0A3N7ED23</accession>
<sequence length="101" mass="11432">MLSLMNLAGVILSSARTPSMHVWSKKHMYKTIRVPHTVLTIHITKTQSQTSRNERVKETREMLHEAAALGLGIYQDLIGYEAGVRGNIDREVDEWTSANQL</sequence>
<proteinExistence type="predicted"/>
<dbReference type="EMBL" id="CM009290">
    <property type="protein sequence ID" value="RQO84412.1"/>
    <property type="molecule type" value="Genomic_DNA"/>
</dbReference>
<protein>
    <submittedName>
        <fullName evidence="1">Uncharacterized protein</fullName>
    </submittedName>
</protein>
<evidence type="ECO:0000313" key="1">
    <source>
        <dbReference type="EMBL" id="RQO84412.1"/>
    </source>
</evidence>
<organism evidence="1 2">
    <name type="scientific">Populus trichocarpa</name>
    <name type="common">Western balsam poplar</name>
    <name type="synonym">Populus balsamifera subsp. trichocarpa</name>
    <dbReference type="NCBI Taxonomy" id="3694"/>
    <lineage>
        <taxon>Eukaryota</taxon>
        <taxon>Viridiplantae</taxon>
        <taxon>Streptophyta</taxon>
        <taxon>Embryophyta</taxon>
        <taxon>Tracheophyta</taxon>
        <taxon>Spermatophyta</taxon>
        <taxon>Magnoliopsida</taxon>
        <taxon>eudicotyledons</taxon>
        <taxon>Gunneridae</taxon>
        <taxon>Pentapetalae</taxon>
        <taxon>rosids</taxon>
        <taxon>fabids</taxon>
        <taxon>Malpighiales</taxon>
        <taxon>Salicaceae</taxon>
        <taxon>Saliceae</taxon>
        <taxon>Populus</taxon>
    </lineage>
</organism>
<name>A0A3N7ED23_POPTR</name>
<gene>
    <name evidence="1" type="ORF">POPTR_001G045601</name>
</gene>
<dbReference type="Proteomes" id="UP000006729">
    <property type="component" value="Chromosome 1"/>
</dbReference>
<keyword evidence="2" id="KW-1185">Reference proteome</keyword>
<evidence type="ECO:0000313" key="2">
    <source>
        <dbReference type="Proteomes" id="UP000006729"/>
    </source>
</evidence>
<dbReference type="InParanoid" id="A0A3N7ED23"/>